<feature type="transmembrane region" description="Helical" evidence="1">
    <location>
        <begin position="151"/>
        <end position="168"/>
    </location>
</feature>
<evidence type="ECO:0000259" key="2">
    <source>
        <dbReference type="SMART" id="SM00014"/>
    </source>
</evidence>
<dbReference type="CDD" id="cd03392">
    <property type="entry name" value="PAP2_like_2"/>
    <property type="match status" value="1"/>
</dbReference>
<feature type="transmembrane region" description="Helical" evidence="1">
    <location>
        <begin position="123"/>
        <end position="139"/>
    </location>
</feature>
<dbReference type="SMART" id="SM00014">
    <property type="entry name" value="acidPPc"/>
    <property type="match status" value="1"/>
</dbReference>
<organism evidence="3 4">
    <name type="scientific">Metabacillus fastidiosus</name>
    <dbReference type="NCBI Taxonomy" id="1458"/>
    <lineage>
        <taxon>Bacteria</taxon>
        <taxon>Bacillati</taxon>
        <taxon>Bacillota</taxon>
        <taxon>Bacilli</taxon>
        <taxon>Bacillales</taxon>
        <taxon>Bacillaceae</taxon>
        <taxon>Metabacillus</taxon>
    </lineage>
</organism>
<proteinExistence type="predicted"/>
<dbReference type="EMBL" id="JARTFS010000013">
    <property type="protein sequence ID" value="MED4403090.1"/>
    <property type="molecule type" value="Genomic_DNA"/>
</dbReference>
<reference evidence="3 4" key="1">
    <citation type="submission" date="2023-03" db="EMBL/GenBank/DDBJ databases">
        <title>Bacillus Genome Sequencing.</title>
        <authorList>
            <person name="Dunlap C."/>
        </authorList>
    </citation>
    <scope>NUCLEOTIDE SEQUENCE [LARGE SCALE GENOMIC DNA]</scope>
    <source>
        <strain evidence="3 4">NRS-1717</strain>
    </source>
</reference>
<dbReference type="Proteomes" id="UP001342826">
    <property type="component" value="Unassembled WGS sequence"/>
</dbReference>
<dbReference type="Gene3D" id="1.20.144.10">
    <property type="entry name" value="Phosphatidic acid phosphatase type 2/haloperoxidase"/>
    <property type="match status" value="2"/>
</dbReference>
<gene>
    <name evidence="3" type="ORF">P9271_17420</name>
</gene>
<evidence type="ECO:0000313" key="4">
    <source>
        <dbReference type="Proteomes" id="UP001342826"/>
    </source>
</evidence>
<keyword evidence="1" id="KW-1133">Transmembrane helix</keyword>
<dbReference type="Pfam" id="PF01569">
    <property type="entry name" value="PAP2"/>
    <property type="match status" value="1"/>
</dbReference>
<feature type="transmembrane region" description="Helical" evidence="1">
    <location>
        <begin position="174"/>
        <end position="192"/>
    </location>
</feature>
<feature type="domain" description="Phosphatidic acid phosphatase type 2/haloperoxidase" evidence="2">
    <location>
        <begin position="81"/>
        <end position="193"/>
    </location>
</feature>
<keyword evidence="1" id="KW-0472">Membrane</keyword>
<dbReference type="SUPFAM" id="SSF48317">
    <property type="entry name" value="Acid phosphatase/Vanadium-dependent haloperoxidase"/>
    <property type="match status" value="1"/>
</dbReference>
<evidence type="ECO:0000313" key="3">
    <source>
        <dbReference type="EMBL" id="MED4403090.1"/>
    </source>
</evidence>
<dbReference type="PANTHER" id="PTHR14969:SF13">
    <property type="entry name" value="AT30094P"/>
    <property type="match status" value="1"/>
</dbReference>
<accession>A0ABU6P1Y5</accession>
<dbReference type="RefSeq" id="WP_328015638.1">
    <property type="nucleotide sequence ID" value="NZ_JARTFS010000013.1"/>
</dbReference>
<dbReference type="InterPro" id="IPR000326">
    <property type="entry name" value="PAP2/HPO"/>
</dbReference>
<dbReference type="PANTHER" id="PTHR14969">
    <property type="entry name" value="SPHINGOSINE-1-PHOSPHATE PHOSPHOHYDROLASE"/>
    <property type="match status" value="1"/>
</dbReference>
<keyword evidence="4" id="KW-1185">Reference proteome</keyword>
<evidence type="ECO:0000256" key="1">
    <source>
        <dbReference type="SAM" id="Phobius"/>
    </source>
</evidence>
<dbReference type="InterPro" id="IPR036938">
    <property type="entry name" value="PAP2/HPO_sf"/>
</dbReference>
<feature type="transmembrane region" description="Helical" evidence="1">
    <location>
        <begin position="47"/>
        <end position="76"/>
    </location>
</feature>
<keyword evidence="1" id="KW-0812">Transmembrane</keyword>
<name>A0ABU6P1Y5_9BACI</name>
<sequence>MKKVYITFFLLIILFTLIFTVHTETIAAMDETAGNIFEAVNQETILTVLSFIGLLGSTKGIIISLVLSIIIFAFLYKSFWQPLTIFIAVFLANVSNKFLKGIIERERPVIPGHEVDGFSFPSGHAMIGIVLYGFIAYFIANKIQSKTGRNIVFIIALIILLLIGVSRLTEGEHYFTDIIGGFAAGGILLIILKSCYDFIVNKKTGKYN</sequence>
<comment type="caution">
    <text evidence="3">The sequence shown here is derived from an EMBL/GenBank/DDBJ whole genome shotgun (WGS) entry which is preliminary data.</text>
</comment>
<protein>
    <submittedName>
        <fullName evidence="3">Phosphatase PAP2 family protein</fullName>
    </submittedName>
</protein>